<organism evidence="1 2">
    <name type="scientific">Persea americana</name>
    <name type="common">Avocado</name>
    <dbReference type="NCBI Taxonomy" id="3435"/>
    <lineage>
        <taxon>Eukaryota</taxon>
        <taxon>Viridiplantae</taxon>
        <taxon>Streptophyta</taxon>
        <taxon>Embryophyta</taxon>
        <taxon>Tracheophyta</taxon>
        <taxon>Spermatophyta</taxon>
        <taxon>Magnoliopsida</taxon>
        <taxon>Magnoliidae</taxon>
        <taxon>Laurales</taxon>
        <taxon>Lauraceae</taxon>
        <taxon>Persea</taxon>
    </lineage>
</organism>
<sequence length="99" mass="10589">MASLLLILPVSASLFLNSFVVFVSACGIPIPTDKMALDTRASRKLKDEDSNISKNHSGGKSNDSNETSNANAGSTTKGTYSLRRSIRETPSKKQRSSSP</sequence>
<gene>
    <name evidence="1" type="ORF">MRB53_010308</name>
</gene>
<comment type="caution">
    <text evidence="1">The sequence shown here is derived from an EMBL/GenBank/DDBJ whole genome shotgun (WGS) entry which is preliminary data.</text>
</comment>
<keyword evidence="2" id="KW-1185">Reference proteome</keyword>
<protein>
    <submittedName>
        <fullName evidence="1">Uncharacterized protein</fullName>
    </submittedName>
</protein>
<dbReference type="Proteomes" id="UP001234297">
    <property type="component" value="Chromosome 3"/>
</dbReference>
<name>A0ACC2LRD6_PERAE</name>
<dbReference type="EMBL" id="CM056811">
    <property type="protein sequence ID" value="KAJ8636041.1"/>
    <property type="molecule type" value="Genomic_DNA"/>
</dbReference>
<accession>A0ACC2LRD6</accession>
<reference evidence="1 2" key="1">
    <citation type="journal article" date="2022" name="Hortic Res">
        <title>A haplotype resolved chromosomal level avocado genome allows analysis of novel avocado genes.</title>
        <authorList>
            <person name="Nath O."/>
            <person name="Fletcher S.J."/>
            <person name="Hayward A."/>
            <person name="Shaw L.M."/>
            <person name="Masouleh A.K."/>
            <person name="Furtado A."/>
            <person name="Henry R.J."/>
            <person name="Mitter N."/>
        </authorList>
    </citation>
    <scope>NUCLEOTIDE SEQUENCE [LARGE SCALE GENOMIC DNA]</scope>
    <source>
        <strain evidence="2">cv. Hass</strain>
    </source>
</reference>
<evidence type="ECO:0000313" key="1">
    <source>
        <dbReference type="EMBL" id="KAJ8636041.1"/>
    </source>
</evidence>
<evidence type="ECO:0000313" key="2">
    <source>
        <dbReference type="Proteomes" id="UP001234297"/>
    </source>
</evidence>
<proteinExistence type="predicted"/>